<evidence type="ECO:0000256" key="1">
    <source>
        <dbReference type="ARBA" id="ARBA00009437"/>
    </source>
</evidence>
<proteinExistence type="inferred from homology"/>
<keyword evidence="3" id="KW-0238">DNA-binding</keyword>
<dbReference type="InterPro" id="IPR036390">
    <property type="entry name" value="WH_DNA-bd_sf"/>
</dbReference>
<comment type="similarity">
    <text evidence="1">Belongs to the LysR transcriptional regulatory family.</text>
</comment>
<dbReference type="Gene3D" id="1.10.10.10">
    <property type="entry name" value="Winged helix-like DNA-binding domain superfamily/Winged helix DNA-binding domain"/>
    <property type="match status" value="1"/>
</dbReference>
<dbReference type="AlphaFoldDB" id="A0A330LRP1"/>
<protein>
    <submittedName>
        <fullName evidence="6">Putative transcriptional regulator with periplasmic binding proteindomain (LysR family)</fullName>
    </submittedName>
</protein>
<dbReference type="InterPro" id="IPR005119">
    <property type="entry name" value="LysR_subst-bd"/>
</dbReference>
<dbReference type="KEGG" id="mya:MORIYA_2636"/>
<keyword evidence="2" id="KW-0805">Transcription regulation</keyword>
<dbReference type="GO" id="GO:0000976">
    <property type="term" value="F:transcription cis-regulatory region binding"/>
    <property type="evidence" value="ECO:0007669"/>
    <property type="project" value="TreeGrafter"/>
</dbReference>
<evidence type="ECO:0000256" key="4">
    <source>
        <dbReference type="ARBA" id="ARBA00023163"/>
    </source>
</evidence>
<name>A0A330LRP1_9GAMM</name>
<dbReference type="PROSITE" id="PS50931">
    <property type="entry name" value="HTH_LYSR"/>
    <property type="match status" value="1"/>
</dbReference>
<organism evidence="6 7">
    <name type="scientific">Moritella yayanosii</name>
    <dbReference type="NCBI Taxonomy" id="69539"/>
    <lineage>
        <taxon>Bacteria</taxon>
        <taxon>Pseudomonadati</taxon>
        <taxon>Pseudomonadota</taxon>
        <taxon>Gammaproteobacteria</taxon>
        <taxon>Alteromonadales</taxon>
        <taxon>Moritellaceae</taxon>
        <taxon>Moritella</taxon>
    </lineage>
</organism>
<dbReference type="EMBL" id="LS483250">
    <property type="protein sequence ID" value="SQD79112.1"/>
    <property type="molecule type" value="Genomic_DNA"/>
</dbReference>
<dbReference type="Pfam" id="PF03466">
    <property type="entry name" value="LysR_substrate"/>
    <property type="match status" value="1"/>
</dbReference>
<evidence type="ECO:0000313" key="7">
    <source>
        <dbReference type="Proteomes" id="UP000250163"/>
    </source>
</evidence>
<dbReference type="Pfam" id="PF00126">
    <property type="entry name" value="HTH_1"/>
    <property type="match status" value="1"/>
</dbReference>
<dbReference type="Gene3D" id="3.40.190.290">
    <property type="match status" value="1"/>
</dbReference>
<keyword evidence="7" id="KW-1185">Reference proteome</keyword>
<evidence type="ECO:0000259" key="5">
    <source>
        <dbReference type="PROSITE" id="PS50931"/>
    </source>
</evidence>
<keyword evidence="4" id="KW-0804">Transcription</keyword>
<dbReference type="PANTHER" id="PTHR30126">
    <property type="entry name" value="HTH-TYPE TRANSCRIPTIONAL REGULATOR"/>
    <property type="match status" value="1"/>
</dbReference>
<feature type="domain" description="HTH lysR-type" evidence="5">
    <location>
        <begin position="6"/>
        <end position="63"/>
    </location>
</feature>
<reference evidence="7" key="1">
    <citation type="submission" date="2018-05" db="EMBL/GenBank/DDBJ databases">
        <authorList>
            <person name="Cea G.-C."/>
            <person name="William W."/>
        </authorList>
    </citation>
    <scope>NUCLEOTIDE SEQUENCE [LARGE SCALE GENOMIC DNA]</scope>
    <source>
        <strain evidence="7">DB21MT 5</strain>
    </source>
</reference>
<evidence type="ECO:0000313" key="6">
    <source>
        <dbReference type="EMBL" id="SQD79112.1"/>
    </source>
</evidence>
<dbReference type="Proteomes" id="UP000250163">
    <property type="component" value="Chromosome MORIYA"/>
</dbReference>
<dbReference type="SUPFAM" id="SSF53850">
    <property type="entry name" value="Periplasmic binding protein-like II"/>
    <property type="match status" value="1"/>
</dbReference>
<accession>A0A330LRP1</accession>
<dbReference type="RefSeq" id="WP_232011622.1">
    <property type="nucleotide sequence ID" value="NZ_LS483250.1"/>
</dbReference>
<sequence length="296" mass="32618">MMSTRITLEMWRAFISVAEKGSSVKAAQTLNKSQSAICHSIKKMESILGNALFTIEGRRSVLTELGCSLLPKAQRLQNNALQIEMLASKYQGHLINELNIAVDVLLPHSFICEVIDRFNLVFPNVSLRIYETSLSGASALLSTGSVSLAIASNLPKNIILESLMEIDMLCVCSSESPLATQTDVEQDDLKAYRHLIIRDSGNQDFDSGWLGSHNRLTTSSTLMAENCILKNLGFGWLPEHLARPHLDQGTLVTVDLTKGASRIVRLQMGIHADLARSAEVNTLFELFSALKDVDFK</sequence>
<dbReference type="SUPFAM" id="SSF46785">
    <property type="entry name" value="Winged helix' DNA-binding domain"/>
    <property type="match status" value="1"/>
</dbReference>
<evidence type="ECO:0000256" key="3">
    <source>
        <dbReference type="ARBA" id="ARBA00023125"/>
    </source>
</evidence>
<dbReference type="InterPro" id="IPR036388">
    <property type="entry name" value="WH-like_DNA-bd_sf"/>
</dbReference>
<dbReference type="InterPro" id="IPR000847">
    <property type="entry name" value="LysR_HTH_N"/>
</dbReference>
<evidence type="ECO:0000256" key="2">
    <source>
        <dbReference type="ARBA" id="ARBA00023015"/>
    </source>
</evidence>
<dbReference type="PANTHER" id="PTHR30126:SF91">
    <property type="entry name" value="LYSR FAMILY TRANSCRIPTIONAL REGULATOR"/>
    <property type="match status" value="1"/>
</dbReference>
<gene>
    <name evidence="6" type="ORF">MORIYA_2636</name>
</gene>
<dbReference type="GO" id="GO:0003700">
    <property type="term" value="F:DNA-binding transcription factor activity"/>
    <property type="evidence" value="ECO:0007669"/>
    <property type="project" value="InterPro"/>
</dbReference>